<feature type="binding site" evidence="3">
    <location>
        <position position="285"/>
    </location>
    <ligand>
        <name>CTP</name>
        <dbReference type="ChEBI" id="CHEBI:37563"/>
    </ligand>
</feature>
<comment type="caution">
    <text evidence="3">Lacks conserved residue(s) required for the propagation of feature annotation.</text>
</comment>
<reference evidence="7 8" key="1">
    <citation type="submission" date="2017-12" db="EMBL/GenBank/DDBJ databases">
        <title>Phylogenetic diversity of female urinary microbiome.</title>
        <authorList>
            <person name="Thomas-White K."/>
            <person name="Wolfe A.J."/>
        </authorList>
    </citation>
    <scope>NUCLEOTIDE SEQUENCE [LARGE SCALE GENOMIC DNA]</scope>
    <source>
        <strain evidence="7 8">UMB0250</strain>
    </source>
</reference>
<dbReference type="EC" id="6.3.2.5" evidence="3"/>
<proteinExistence type="inferred from homology"/>
<dbReference type="SUPFAM" id="SSF52507">
    <property type="entry name" value="Homo-oligomeric flavin-containing Cys decarboxylases, HFCD"/>
    <property type="match status" value="1"/>
</dbReference>
<dbReference type="Pfam" id="PF02441">
    <property type="entry name" value="Flavoprotein"/>
    <property type="match status" value="1"/>
</dbReference>
<evidence type="ECO:0000256" key="1">
    <source>
        <dbReference type="ARBA" id="ARBA00022793"/>
    </source>
</evidence>
<feature type="binding site" evidence="3">
    <location>
        <position position="295"/>
    </location>
    <ligand>
        <name>CTP</name>
        <dbReference type="ChEBI" id="CHEBI:37563"/>
    </ligand>
</feature>
<dbReference type="RefSeq" id="WP_101628172.1">
    <property type="nucleotide sequence ID" value="NZ_PKKJ01000005.1"/>
</dbReference>
<evidence type="ECO:0000259" key="6">
    <source>
        <dbReference type="Pfam" id="PF04127"/>
    </source>
</evidence>
<feature type="binding site" evidence="3">
    <location>
        <position position="354"/>
    </location>
    <ligand>
        <name>CTP</name>
        <dbReference type="ChEBI" id="CHEBI:37563"/>
    </ligand>
</feature>
<keyword evidence="1 3" id="KW-0210">Decarboxylase</keyword>
<dbReference type="InterPro" id="IPR007085">
    <property type="entry name" value="DNA/pantothenate-metab_flavo_C"/>
</dbReference>
<dbReference type="AlphaFoldDB" id="A0A2I1I531"/>
<evidence type="ECO:0000256" key="3">
    <source>
        <dbReference type="HAMAP-Rule" id="MF_02225"/>
    </source>
</evidence>
<dbReference type="PANTHER" id="PTHR14359">
    <property type="entry name" value="HOMO-OLIGOMERIC FLAVIN CONTAINING CYS DECARBOXYLASE FAMILY"/>
    <property type="match status" value="1"/>
</dbReference>
<comment type="similarity">
    <text evidence="3 4">In the C-terminal section; belongs to the PPC synthetase family.</text>
</comment>
<dbReference type="InterPro" id="IPR036551">
    <property type="entry name" value="Flavin_trans-like"/>
</dbReference>
<comment type="cofactor">
    <cofactor evidence="3">
        <name>Mg(2+)</name>
        <dbReference type="ChEBI" id="CHEBI:18420"/>
    </cofactor>
</comment>
<dbReference type="InterPro" id="IPR035929">
    <property type="entry name" value="CoaB-like_sf"/>
</dbReference>
<dbReference type="EMBL" id="PKKJ01000005">
    <property type="protein sequence ID" value="PKY66193.1"/>
    <property type="molecule type" value="Genomic_DNA"/>
</dbReference>
<keyword evidence="3 4" id="KW-0285">Flavoprotein</keyword>
<comment type="pathway">
    <text evidence="3 4">Cofactor biosynthesis; coenzyme A biosynthesis; CoA from (R)-pantothenate: step 3/5.</text>
</comment>
<evidence type="ECO:0000256" key="4">
    <source>
        <dbReference type="RuleBase" id="RU364078"/>
    </source>
</evidence>
<dbReference type="Gene3D" id="3.40.50.10300">
    <property type="entry name" value="CoaB-like"/>
    <property type="match status" value="1"/>
</dbReference>
<dbReference type="GO" id="GO:0015937">
    <property type="term" value="P:coenzyme A biosynthetic process"/>
    <property type="evidence" value="ECO:0007669"/>
    <property type="project" value="UniProtKB-UniRule"/>
</dbReference>
<dbReference type="EC" id="4.1.1.36" evidence="3"/>
<feature type="domain" description="Flavoprotein" evidence="5">
    <location>
        <begin position="4"/>
        <end position="174"/>
    </location>
</feature>
<dbReference type="InterPro" id="IPR005252">
    <property type="entry name" value="CoaBC"/>
</dbReference>
<feature type="binding site" evidence="3">
    <location>
        <position position="333"/>
    </location>
    <ligand>
        <name>CTP</name>
        <dbReference type="ChEBI" id="CHEBI:37563"/>
    </ligand>
</feature>
<comment type="caution">
    <text evidence="7">The sequence shown here is derived from an EMBL/GenBank/DDBJ whole genome shotgun (WGS) entry which is preliminary data.</text>
</comment>
<evidence type="ECO:0000259" key="5">
    <source>
        <dbReference type="Pfam" id="PF02441"/>
    </source>
</evidence>
<keyword evidence="3" id="KW-0460">Magnesium</keyword>
<feature type="binding site" evidence="3">
    <location>
        <position position="350"/>
    </location>
    <ligand>
        <name>CTP</name>
        <dbReference type="ChEBI" id="CHEBI:37563"/>
    </ligand>
</feature>
<keyword evidence="2 3" id="KW-0456">Lyase</keyword>
<evidence type="ECO:0000313" key="8">
    <source>
        <dbReference type="Proteomes" id="UP000234545"/>
    </source>
</evidence>
<keyword evidence="3" id="KW-0511">Multifunctional enzyme</keyword>
<keyword evidence="3 4" id="KW-0436">Ligase</keyword>
<comment type="similarity">
    <text evidence="3 4">In the N-terminal section; belongs to the HFCD (homo-oligomeric flavin containing Cys decarboxylase) superfamily.</text>
</comment>
<feature type="region of interest" description="Phosphopantothenate--cysteine ligase" evidence="3">
    <location>
        <begin position="193"/>
        <end position="414"/>
    </location>
</feature>
<dbReference type="GO" id="GO:0004633">
    <property type="term" value="F:phosphopantothenoylcysteine decarboxylase activity"/>
    <property type="evidence" value="ECO:0007669"/>
    <property type="project" value="UniProtKB-UniRule"/>
</dbReference>
<evidence type="ECO:0000313" key="7">
    <source>
        <dbReference type="EMBL" id="PKY66193.1"/>
    </source>
</evidence>
<comment type="function">
    <text evidence="4">Catalyzes two steps in the biosynthesis of coenzyme A. In the first step cysteine is conjugated to 4'-phosphopantothenate to form 4-phosphopantothenoylcysteine, in the latter compound is decarboxylated to form 4'-phosphopantotheine.</text>
</comment>
<comment type="catalytic activity">
    <reaction evidence="3 4">
        <text>N-[(R)-4-phosphopantothenoyl]-L-cysteine + H(+) = (R)-4'-phosphopantetheine + CO2</text>
        <dbReference type="Rhea" id="RHEA:16793"/>
        <dbReference type="ChEBI" id="CHEBI:15378"/>
        <dbReference type="ChEBI" id="CHEBI:16526"/>
        <dbReference type="ChEBI" id="CHEBI:59458"/>
        <dbReference type="ChEBI" id="CHEBI:61723"/>
        <dbReference type="EC" id="4.1.1.36"/>
    </reaction>
</comment>
<organism evidence="7 8">
    <name type="scientific">Schaalia turicensis</name>
    <dbReference type="NCBI Taxonomy" id="131111"/>
    <lineage>
        <taxon>Bacteria</taxon>
        <taxon>Bacillati</taxon>
        <taxon>Actinomycetota</taxon>
        <taxon>Actinomycetes</taxon>
        <taxon>Actinomycetales</taxon>
        <taxon>Actinomycetaceae</taxon>
        <taxon>Schaalia</taxon>
    </lineage>
</organism>
<dbReference type="GO" id="GO:0004632">
    <property type="term" value="F:phosphopantothenate--cysteine ligase activity"/>
    <property type="evidence" value="ECO:0007669"/>
    <property type="project" value="UniProtKB-UniRule"/>
</dbReference>
<dbReference type="PANTHER" id="PTHR14359:SF6">
    <property type="entry name" value="PHOSPHOPANTOTHENOYLCYSTEINE DECARBOXYLASE"/>
    <property type="match status" value="1"/>
</dbReference>
<comment type="function">
    <text evidence="3">Catalyzes two sequential steps in the biosynthesis of coenzyme A. In the first step cysteine is conjugated to 4'-phosphopantothenate to form 4-phosphopantothenoylcysteine. In the second step the latter compound is decarboxylated to form 4'-phosphopantotheine.</text>
</comment>
<evidence type="ECO:0000256" key="2">
    <source>
        <dbReference type="ARBA" id="ARBA00023239"/>
    </source>
</evidence>
<sequence length="414" mass="43382">MRPTVIVGVSAGIAAYKAAILVRELIRARCDVRVVPTPASLEFVGKATWEGLTGHPVHTGLTDHPGSDHVELARIADLIVVAPATADVMARIRAGFANDLLTTTVLASRCPVVLSPAMHTAMWDNAATQDNVAVLRQRGITIIDPESGALGSGDHGVGRLPEPEEIARVCLDTLASAPTSFSSNEQVLFGRHIVVTAGGTQEPLDPVRFIGNRSSGRQGVEIARSSARMGATVHLIASNVEKSLLDNLEPSINVSFAPTAHDVELAVQAQCDGADALVMCAAIADFRPTSVADAKIKKTDDSSDVPTIELERTTDILATVAHSDSRPPVVVGFAAETGQADTVLACGKEKARRKGADFLAINRVGDGFGFGDVDNHVTIVDSKGELVGEVSGSKARVADFLTTTIAQRLATIGE</sequence>
<comment type="cofactor">
    <cofactor evidence="3">
        <name>FMN</name>
        <dbReference type="ChEBI" id="CHEBI:58210"/>
    </cofactor>
    <text evidence="3">Binds 1 FMN per subunit.</text>
</comment>
<dbReference type="GO" id="GO:0071513">
    <property type="term" value="C:phosphopantothenoylcysteine decarboxylase complex"/>
    <property type="evidence" value="ECO:0007669"/>
    <property type="project" value="TreeGrafter"/>
</dbReference>
<dbReference type="GO" id="GO:0015941">
    <property type="term" value="P:pantothenate catabolic process"/>
    <property type="evidence" value="ECO:0007669"/>
    <property type="project" value="InterPro"/>
</dbReference>
<dbReference type="GO" id="GO:0046872">
    <property type="term" value="F:metal ion binding"/>
    <property type="evidence" value="ECO:0007669"/>
    <property type="project" value="UniProtKB-KW"/>
</dbReference>
<comment type="catalytic activity">
    <reaction evidence="3 4">
        <text>(R)-4'-phosphopantothenate + L-cysteine + CTP = N-[(R)-4-phosphopantothenoyl]-L-cysteine + CMP + diphosphate + H(+)</text>
        <dbReference type="Rhea" id="RHEA:19397"/>
        <dbReference type="ChEBI" id="CHEBI:10986"/>
        <dbReference type="ChEBI" id="CHEBI:15378"/>
        <dbReference type="ChEBI" id="CHEBI:33019"/>
        <dbReference type="ChEBI" id="CHEBI:35235"/>
        <dbReference type="ChEBI" id="CHEBI:37563"/>
        <dbReference type="ChEBI" id="CHEBI:59458"/>
        <dbReference type="ChEBI" id="CHEBI:60377"/>
        <dbReference type="EC" id="6.3.2.5"/>
    </reaction>
</comment>
<dbReference type="Proteomes" id="UP000234545">
    <property type="component" value="Unassembled WGS sequence"/>
</dbReference>
<dbReference type="GO" id="GO:0010181">
    <property type="term" value="F:FMN binding"/>
    <property type="evidence" value="ECO:0007669"/>
    <property type="project" value="UniProtKB-UniRule"/>
</dbReference>
<dbReference type="SUPFAM" id="SSF102645">
    <property type="entry name" value="CoaB-like"/>
    <property type="match status" value="1"/>
</dbReference>
<comment type="pathway">
    <text evidence="3 4">Cofactor biosynthesis; coenzyme A biosynthesis; CoA from (R)-pantothenate: step 2/5.</text>
</comment>
<gene>
    <name evidence="3 7" type="primary">coaBC</name>
    <name evidence="7" type="ORF">CYJ25_05410</name>
</gene>
<dbReference type="OrthoDB" id="9802554at2"/>
<protein>
    <recommendedName>
        <fullName evidence="3">Coenzyme A biosynthesis bifunctional protein CoaBC</fullName>
    </recommendedName>
    <alternativeName>
        <fullName evidence="3">DNA/pantothenate metabolism flavoprotein</fullName>
    </alternativeName>
    <alternativeName>
        <fullName evidence="3">Phosphopantothenoylcysteine synthetase/decarboxylase</fullName>
        <shortName evidence="3">PPCS-PPCDC</shortName>
    </alternativeName>
    <domain>
        <recommendedName>
            <fullName evidence="3">Phosphopantothenoylcysteine decarboxylase</fullName>
            <shortName evidence="3">PPC decarboxylase</shortName>
            <shortName evidence="3">PPC-DC</shortName>
            <ecNumber evidence="3">4.1.1.36</ecNumber>
        </recommendedName>
        <alternativeName>
            <fullName evidence="3">CoaC</fullName>
        </alternativeName>
    </domain>
    <domain>
        <recommendedName>
            <fullName evidence="3">Phosphopantothenate--cysteine ligase</fullName>
            <ecNumber evidence="3">6.3.2.5</ecNumber>
        </recommendedName>
        <alternativeName>
            <fullName evidence="3">CoaB</fullName>
        </alternativeName>
        <alternativeName>
            <fullName evidence="3">Phosphopantothenoylcysteine synthetase</fullName>
            <shortName evidence="3">PPC synthetase</shortName>
            <shortName evidence="3">PPC-S</shortName>
        </alternativeName>
    </domain>
</protein>
<dbReference type="UniPathway" id="UPA00241">
    <property type="reaction ID" value="UER00353"/>
</dbReference>
<dbReference type="Gene3D" id="3.40.50.1950">
    <property type="entry name" value="Flavin prenyltransferase-like"/>
    <property type="match status" value="1"/>
</dbReference>
<keyword evidence="3" id="KW-0479">Metal-binding</keyword>
<accession>A0A2I1I531</accession>
<keyword evidence="3 4" id="KW-0288">FMN</keyword>
<dbReference type="NCBIfam" id="TIGR00521">
    <property type="entry name" value="coaBC_dfp"/>
    <property type="match status" value="1"/>
</dbReference>
<feature type="region of interest" description="Phosphopantothenoylcysteine decarboxylase" evidence="3">
    <location>
        <begin position="1"/>
        <end position="192"/>
    </location>
</feature>
<feature type="domain" description="DNA/pantothenate metabolism flavoprotein C-terminal" evidence="6">
    <location>
        <begin position="189"/>
        <end position="407"/>
    </location>
</feature>
<dbReference type="HAMAP" id="MF_02225">
    <property type="entry name" value="CoaBC"/>
    <property type="match status" value="1"/>
</dbReference>
<dbReference type="Pfam" id="PF04127">
    <property type="entry name" value="DFP"/>
    <property type="match status" value="1"/>
</dbReference>
<name>A0A2I1I531_9ACTO</name>
<dbReference type="InterPro" id="IPR003382">
    <property type="entry name" value="Flavoprotein"/>
</dbReference>